<feature type="chain" id="PRO_5041423374" description="NmrA-like domain-containing protein" evidence="2">
    <location>
        <begin position="19"/>
        <end position="251"/>
    </location>
</feature>
<gene>
    <name evidence="4" type="ORF">MKW94_009642</name>
</gene>
<accession>A0AA41RV65</accession>
<evidence type="ECO:0000313" key="4">
    <source>
        <dbReference type="EMBL" id="MCL7025021.1"/>
    </source>
</evidence>
<dbReference type="PANTHER" id="PTHR43349">
    <property type="entry name" value="PINORESINOL REDUCTASE-RELATED"/>
    <property type="match status" value="1"/>
</dbReference>
<reference evidence="4" key="1">
    <citation type="submission" date="2022-03" db="EMBL/GenBank/DDBJ databases">
        <title>A functionally conserved STORR gene fusion in Papaver species that diverged 16.8 million years ago.</title>
        <authorList>
            <person name="Catania T."/>
        </authorList>
    </citation>
    <scope>NUCLEOTIDE SEQUENCE</scope>
    <source>
        <strain evidence="4">S-191538</strain>
    </source>
</reference>
<feature type="domain" description="NmrA-like" evidence="3">
    <location>
        <begin position="16"/>
        <end position="247"/>
    </location>
</feature>
<dbReference type="Proteomes" id="UP001177140">
    <property type="component" value="Unassembled WGS sequence"/>
</dbReference>
<keyword evidence="2" id="KW-0732">Signal</keyword>
<dbReference type="EMBL" id="JAJJMA010040711">
    <property type="protein sequence ID" value="MCL7025021.1"/>
    <property type="molecule type" value="Genomic_DNA"/>
</dbReference>
<name>A0AA41RV65_PAPNU</name>
<protein>
    <recommendedName>
        <fullName evidence="3">NmrA-like domain-containing protein</fullName>
    </recommendedName>
</protein>
<dbReference type="InterPro" id="IPR036291">
    <property type="entry name" value="NAD(P)-bd_dom_sf"/>
</dbReference>
<evidence type="ECO:0000256" key="1">
    <source>
        <dbReference type="ARBA" id="ARBA00005725"/>
    </source>
</evidence>
<dbReference type="PANTHER" id="PTHR43349:SF35">
    <property type="entry name" value="PHENYLCOUMARAN BENZYLIC ETHER REDUCTASE 1"/>
    <property type="match status" value="1"/>
</dbReference>
<comment type="similarity">
    <text evidence="1">Belongs to the NmrA-type oxidoreductase family. Isoflavone reductase subfamily.</text>
</comment>
<feature type="signal peptide" evidence="2">
    <location>
        <begin position="1"/>
        <end position="18"/>
    </location>
</feature>
<dbReference type="Gene3D" id="3.90.25.10">
    <property type="entry name" value="UDP-galactose 4-epimerase, domain 1"/>
    <property type="match status" value="1"/>
</dbReference>
<dbReference type="InterPro" id="IPR008030">
    <property type="entry name" value="NmrA-like"/>
</dbReference>
<keyword evidence="5" id="KW-1185">Reference proteome</keyword>
<evidence type="ECO:0000259" key="3">
    <source>
        <dbReference type="Pfam" id="PF05368"/>
    </source>
</evidence>
<evidence type="ECO:0000313" key="5">
    <source>
        <dbReference type="Proteomes" id="UP001177140"/>
    </source>
</evidence>
<dbReference type="InterPro" id="IPR050608">
    <property type="entry name" value="NmrA-type/Isoflavone_red_sf"/>
</dbReference>
<dbReference type="AlphaFoldDB" id="A0AA41RV65"/>
<sequence length="251" mass="28422">MNNNLMLIYLTILLYLQGDLYDHGSLVTTIKQVDAVISTVSYGHIVDQIKIVAAIKKLGILRKKIPSEFGSDVDRSRAVEPTKSSFEDKVHLRRVIEAEGIPYTYVASNCFNGYFLPNFSQRGATTPHRDKVIILAVFNKEEDITTFTIKVANDPRTLNKILYIRPPANTLSFNDLVSLWEKNIGKTLKKEYVPDEQAPIVLNLTLSITLSVFVKGDQTFYEIEPSFGVEASKLYLDVKYTTVDEYLNQFA</sequence>
<evidence type="ECO:0000256" key="2">
    <source>
        <dbReference type="SAM" id="SignalP"/>
    </source>
</evidence>
<comment type="caution">
    <text evidence="4">The sequence shown here is derived from an EMBL/GenBank/DDBJ whole genome shotgun (WGS) entry which is preliminary data.</text>
</comment>
<proteinExistence type="inferred from homology"/>
<organism evidence="4 5">
    <name type="scientific">Papaver nudicaule</name>
    <name type="common">Iceland poppy</name>
    <dbReference type="NCBI Taxonomy" id="74823"/>
    <lineage>
        <taxon>Eukaryota</taxon>
        <taxon>Viridiplantae</taxon>
        <taxon>Streptophyta</taxon>
        <taxon>Embryophyta</taxon>
        <taxon>Tracheophyta</taxon>
        <taxon>Spermatophyta</taxon>
        <taxon>Magnoliopsida</taxon>
        <taxon>Ranunculales</taxon>
        <taxon>Papaveraceae</taxon>
        <taxon>Papaveroideae</taxon>
        <taxon>Papaver</taxon>
    </lineage>
</organism>
<dbReference type="Gene3D" id="3.40.50.720">
    <property type="entry name" value="NAD(P)-binding Rossmann-like Domain"/>
    <property type="match status" value="1"/>
</dbReference>
<dbReference type="SUPFAM" id="SSF51735">
    <property type="entry name" value="NAD(P)-binding Rossmann-fold domains"/>
    <property type="match status" value="1"/>
</dbReference>
<dbReference type="Pfam" id="PF05368">
    <property type="entry name" value="NmrA"/>
    <property type="match status" value="1"/>
</dbReference>